<keyword evidence="5 6" id="KW-0472">Membrane</keyword>
<feature type="transmembrane region" description="Helical" evidence="6">
    <location>
        <begin position="80"/>
        <end position="100"/>
    </location>
</feature>
<keyword evidence="2" id="KW-1003">Cell membrane</keyword>
<evidence type="ECO:0000256" key="1">
    <source>
        <dbReference type="ARBA" id="ARBA00004651"/>
    </source>
</evidence>
<feature type="transmembrane region" description="Helical" evidence="6">
    <location>
        <begin position="21"/>
        <end position="40"/>
    </location>
</feature>
<dbReference type="InterPro" id="IPR036259">
    <property type="entry name" value="MFS_trans_sf"/>
</dbReference>
<dbReference type="AlphaFoldDB" id="A0A6J6LSX1"/>
<gene>
    <name evidence="7" type="ORF">UFOPK2289_00734</name>
    <name evidence="8" type="ORF">UFOPK2822_00582</name>
    <name evidence="9" type="ORF">UFOPK3346_00918</name>
    <name evidence="10" type="ORF">UFOPK3670_01274</name>
</gene>
<evidence type="ECO:0000256" key="5">
    <source>
        <dbReference type="ARBA" id="ARBA00023136"/>
    </source>
</evidence>
<feature type="transmembrane region" description="Helical" evidence="6">
    <location>
        <begin position="52"/>
        <end position="71"/>
    </location>
</feature>
<dbReference type="PANTHER" id="PTHR23513">
    <property type="entry name" value="INTEGRAL MEMBRANE EFFLUX PROTEIN-RELATED"/>
    <property type="match status" value="1"/>
</dbReference>
<dbReference type="CDD" id="cd06173">
    <property type="entry name" value="MFS_MefA_like"/>
    <property type="match status" value="1"/>
</dbReference>
<dbReference type="GO" id="GO:0022857">
    <property type="term" value="F:transmembrane transporter activity"/>
    <property type="evidence" value="ECO:0007669"/>
    <property type="project" value="InterPro"/>
</dbReference>
<feature type="transmembrane region" description="Helical" evidence="6">
    <location>
        <begin position="221"/>
        <end position="246"/>
    </location>
</feature>
<dbReference type="EMBL" id="CAEZWT010000016">
    <property type="protein sequence ID" value="CAB4664128.1"/>
    <property type="molecule type" value="Genomic_DNA"/>
</dbReference>
<protein>
    <submittedName>
        <fullName evidence="7">Unannotated protein</fullName>
    </submittedName>
</protein>
<feature type="transmembrane region" description="Helical" evidence="6">
    <location>
        <begin position="258"/>
        <end position="277"/>
    </location>
</feature>
<sequence>MLEQLRLLKSHKGFSPLILSRFISNLGNGLSPVALAYGVLALPHSTGKDLSLVMTARITPMIVFMLIGGVVGDRFKRNRIVGGTDIIGSVIAGLIALSFIKGFATIPLLCVLGGIFGVLNALWWPAMSGVLPEILPKELLQKGNAVVGLVSNIGFTAGALLGGTIVTLFGSGWALLVDALSFTVAGFLVWNITLPPMPDREKNSVLHDLKSGWVEFISRSWVVAVVIGFTFINLCFEATMTVLGPLAYNKDSFGPRNWSFNLAALTIGMIVGGIISLRIHFGRPLVLGMIAIAFASSWEFALGIGITLPITLLLAIVAGVAIEIFGVVWQSSMQSNIPEESYSRVVAYDALGSYALAPIGIAVAGPIAIAIGTSTTLIVAATITLAGALIPLSLSSVRNLRSHANRAPDA</sequence>
<feature type="transmembrane region" description="Helical" evidence="6">
    <location>
        <begin position="106"/>
        <end position="124"/>
    </location>
</feature>
<name>A0A6J6LSX1_9ZZZZ</name>
<proteinExistence type="predicted"/>
<dbReference type="EMBL" id="CAFBMV010000011">
    <property type="protein sequence ID" value="CAB4930827.1"/>
    <property type="molecule type" value="Genomic_DNA"/>
</dbReference>
<dbReference type="Pfam" id="PF07690">
    <property type="entry name" value="MFS_1"/>
    <property type="match status" value="1"/>
</dbReference>
<evidence type="ECO:0000313" key="7">
    <source>
        <dbReference type="EMBL" id="CAB4664128.1"/>
    </source>
</evidence>
<dbReference type="PANTHER" id="PTHR23513:SF11">
    <property type="entry name" value="STAPHYLOFERRIN A TRANSPORTER"/>
    <property type="match status" value="1"/>
</dbReference>
<feature type="transmembrane region" description="Helical" evidence="6">
    <location>
        <begin position="350"/>
        <end position="371"/>
    </location>
</feature>
<comment type="subcellular location">
    <subcellularLocation>
        <location evidence="1">Cell membrane</location>
        <topology evidence="1">Multi-pass membrane protein</topology>
    </subcellularLocation>
</comment>
<evidence type="ECO:0000256" key="6">
    <source>
        <dbReference type="SAM" id="Phobius"/>
    </source>
</evidence>
<accession>A0A6J6LSX1</accession>
<reference evidence="7" key="1">
    <citation type="submission" date="2020-05" db="EMBL/GenBank/DDBJ databases">
        <authorList>
            <person name="Chiriac C."/>
            <person name="Salcher M."/>
            <person name="Ghai R."/>
            <person name="Kavagutti S V."/>
        </authorList>
    </citation>
    <scope>NUCLEOTIDE SEQUENCE</scope>
</reference>
<feature type="transmembrane region" description="Helical" evidence="6">
    <location>
        <begin position="377"/>
        <end position="397"/>
    </location>
</feature>
<feature type="transmembrane region" description="Helical" evidence="6">
    <location>
        <begin position="310"/>
        <end position="329"/>
    </location>
</feature>
<evidence type="ECO:0000256" key="4">
    <source>
        <dbReference type="ARBA" id="ARBA00022989"/>
    </source>
</evidence>
<keyword evidence="3 6" id="KW-0812">Transmembrane</keyword>
<organism evidence="7">
    <name type="scientific">freshwater metagenome</name>
    <dbReference type="NCBI Taxonomy" id="449393"/>
    <lineage>
        <taxon>unclassified sequences</taxon>
        <taxon>metagenomes</taxon>
        <taxon>ecological metagenomes</taxon>
    </lineage>
</organism>
<dbReference type="Gene3D" id="1.20.1250.20">
    <property type="entry name" value="MFS general substrate transporter like domains"/>
    <property type="match status" value="1"/>
</dbReference>
<evidence type="ECO:0000313" key="8">
    <source>
        <dbReference type="EMBL" id="CAB4747316.1"/>
    </source>
</evidence>
<dbReference type="InterPro" id="IPR011701">
    <property type="entry name" value="MFS"/>
</dbReference>
<evidence type="ECO:0000256" key="3">
    <source>
        <dbReference type="ARBA" id="ARBA00022692"/>
    </source>
</evidence>
<dbReference type="GO" id="GO:0005886">
    <property type="term" value="C:plasma membrane"/>
    <property type="evidence" value="ECO:0007669"/>
    <property type="project" value="UniProtKB-SubCell"/>
</dbReference>
<dbReference type="SUPFAM" id="SSF103473">
    <property type="entry name" value="MFS general substrate transporter"/>
    <property type="match status" value="1"/>
</dbReference>
<feature type="transmembrane region" description="Helical" evidence="6">
    <location>
        <begin position="145"/>
        <end position="166"/>
    </location>
</feature>
<evidence type="ECO:0000256" key="2">
    <source>
        <dbReference type="ARBA" id="ARBA00022475"/>
    </source>
</evidence>
<dbReference type="EMBL" id="CAEZZC010000006">
    <property type="protein sequence ID" value="CAB4747316.1"/>
    <property type="molecule type" value="Genomic_DNA"/>
</dbReference>
<evidence type="ECO:0000313" key="10">
    <source>
        <dbReference type="EMBL" id="CAB4930827.1"/>
    </source>
</evidence>
<feature type="transmembrane region" description="Helical" evidence="6">
    <location>
        <begin position="172"/>
        <end position="192"/>
    </location>
</feature>
<feature type="transmembrane region" description="Helical" evidence="6">
    <location>
        <begin position="284"/>
        <end position="304"/>
    </location>
</feature>
<evidence type="ECO:0000313" key="9">
    <source>
        <dbReference type="EMBL" id="CAB4869021.1"/>
    </source>
</evidence>
<dbReference type="EMBL" id="CAFBLE010000006">
    <property type="protein sequence ID" value="CAB4869021.1"/>
    <property type="molecule type" value="Genomic_DNA"/>
</dbReference>
<keyword evidence="4 6" id="KW-1133">Transmembrane helix</keyword>